<comment type="caution">
    <text evidence="1">The sequence shown here is derived from an EMBL/GenBank/DDBJ whole genome shotgun (WGS) entry which is preliminary data.</text>
</comment>
<dbReference type="STRING" id="1443111.Z949_1200"/>
<organism evidence="1 2">
    <name type="scientific">Sulfitobacter guttiformis</name>
    <dbReference type="NCBI Taxonomy" id="74349"/>
    <lineage>
        <taxon>Bacteria</taxon>
        <taxon>Pseudomonadati</taxon>
        <taxon>Pseudomonadota</taxon>
        <taxon>Alphaproteobacteria</taxon>
        <taxon>Rhodobacterales</taxon>
        <taxon>Roseobacteraceae</taxon>
        <taxon>Sulfitobacter</taxon>
    </lineage>
</organism>
<dbReference type="AlphaFoldDB" id="A0A420DIY3"/>
<gene>
    <name evidence="1" type="ORF">C8N30_3295</name>
</gene>
<dbReference type="Pfam" id="PF08889">
    <property type="entry name" value="WbqC"/>
    <property type="match status" value="1"/>
</dbReference>
<accession>A0A420DIY3</accession>
<name>A0A420DIY3_9RHOB</name>
<dbReference type="Proteomes" id="UP000284407">
    <property type="component" value="Unassembled WGS sequence"/>
</dbReference>
<evidence type="ECO:0000313" key="1">
    <source>
        <dbReference type="EMBL" id="RKE94181.1"/>
    </source>
</evidence>
<dbReference type="EMBL" id="RAQK01000002">
    <property type="protein sequence ID" value="RKE94181.1"/>
    <property type="molecule type" value="Genomic_DNA"/>
</dbReference>
<protein>
    <submittedName>
        <fullName evidence="1">WbqC-like protein</fullName>
    </submittedName>
</protein>
<proteinExistence type="predicted"/>
<keyword evidence="2" id="KW-1185">Reference proteome</keyword>
<reference evidence="1 2" key="1">
    <citation type="submission" date="2018-09" db="EMBL/GenBank/DDBJ databases">
        <title>Genomic Encyclopedia of Archaeal and Bacterial Type Strains, Phase II (KMG-II): from individual species to whole genera.</title>
        <authorList>
            <person name="Goeker M."/>
        </authorList>
    </citation>
    <scope>NUCLEOTIDE SEQUENCE [LARGE SCALE GENOMIC DNA]</scope>
    <source>
        <strain evidence="1 2">DSM 11458</strain>
    </source>
</reference>
<dbReference type="InterPro" id="IPR014985">
    <property type="entry name" value="WbqC"/>
</dbReference>
<evidence type="ECO:0000313" key="2">
    <source>
        <dbReference type="Proteomes" id="UP000284407"/>
    </source>
</evidence>
<sequence>MVQYKIAVMQPYFFPYGGYYRLMAATDMFVIYDCVQFARRGRVHRSRIPETQSGRPPKWLTLPLAKAPRETRICDLRFAQDAKSRLAQTFKQFGLSSAASTPLRQKVCNLLEKPEGTVVDVLHDSLRLMRDACEFDCDIRRSSSLEIAPDVKGEARVIKIVQSFGGRTYINSPGGVDLYSAATFADAELRLRFLDPYAGAIQNMLQAVFTMKIEDIRNDIVTSIGCSSLR</sequence>